<gene>
    <name evidence="4" type="primary">rfaG</name>
    <name evidence="4" type="ORF">A6F65_01327</name>
</gene>
<dbReference type="STRING" id="645517.A6F65_01327"/>
<reference evidence="4 5" key="1">
    <citation type="submission" date="2016-07" db="EMBL/GenBank/DDBJ databases">
        <title>Complete genome sequence of Altererythrobacter namhicola JCM 16345T, containing esterase-encoding genes.</title>
        <authorList>
            <person name="Cheng H."/>
            <person name="Wu Y.-H."/>
            <person name="Jian S.-L."/>
            <person name="Huo Y.-Y."/>
            <person name="Wang C.-S."/>
            <person name="Xu X.-W."/>
        </authorList>
    </citation>
    <scope>NUCLEOTIDE SEQUENCE [LARGE SCALE GENOMIC DNA]</scope>
    <source>
        <strain evidence="4 5">JCM 16345</strain>
    </source>
</reference>
<dbReference type="GO" id="GO:0016757">
    <property type="term" value="F:glycosyltransferase activity"/>
    <property type="evidence" value="ECO:0007669"/>
    <property type="project" value="UniProtKB-KW"/>
</dbReference>
<sequence length="426" mass="46788">MAGERETSVAKQAIAVFHPGTQHSWQTARALHELDRLAFYATSILRQPGQWPYVLEGLPGALGRTFAAEFRRFDAAGLAGKLDDDQLRVGGKTEWVERLTARLGLARLAERIDHWGNGHWQGRLADDIHSDRQFALWGYNNSADVAFALGKQAGRTAILDRTIGDPRAYNRDMAMLETSYGDWFLNPGKQASDREIDRAVAEHELADHILVGCEFAKETLAEFEGPAVAAKTRVLEYGFDAAHFAALPTPSPAPKGAPVRFLFVGLGIPRKGIHHVLEAIARLPANEASLTVVGAMGVPERMLASYRERVHFTGSLPRNQIPEIMAQHDVLLFPTYFEGGGIVLYEALVSGMALIQSDRAAHAVTPDTGIMLQRPDTDLLVDAMQAAISDRDRLAHWRSNAQAAAGRYTFGAYRGRMAQFLQDAGI</sequence>
<dbReference type="CDD" id="cd03801">
    <property type="entry name" value="GT4_PimA-like"/>
    <property type="match status" value="1"/>
</dbReference>
<dbReference type="OrthoDB" id="9790710at2"/>
<organism evidence="4 5">
    <name type="scientific">Paraurantiacibacter namhicola</name>
    <dbReference type="NCBI Taxonomy" id="645517"/>
    <lineage>
        <taxon>Bacteria</taxon>
        <taxon>Pseudomonadati</taxon>
        <taxon>Pseudomonadota</taxon>
        <taxon>Alphaproteobacteria</taxon>
        <taxon>Sphingomonadales</taxon>
        <taxon>Erythrobacteraceae</taxon>
        <taxon>Paraurantiacibacter</taxon>
    </lineage>
</organism>
<evidence type="ECO:0000256" key="2">
    <source>
        <dbReference type="ARBA" id="ARBA00022679"/>
    </source>
</evidence>
<dbReference type="EMBL" id="CP016545">
    <property type="protein sequence ID" value="ANU07633.1"/>
    <property type="molecule type" value="Genomic_DNA"/>
</dbReference>
<name>A0A1C7D8L5_9SPHN</name>
<keyword evidence="2 4" id="KW-0808">Transferase</keyword>
<dbReference type="KEGG" id="anh:A6F65_01327"/>
<feature type="domain" description="Glycosyl transferase family 1" evidence="3">
    <location>
        <begin position="258"/>
        <end position="402"/>
    </location>
</feature>
<evidence type="ECO:0000256" key="1">
    <source>
        <dbReference type="ARBA" id="ARBA00022676"/>
    </source>
</evidence>
<evidence type="ECO:0000313" key="5">
    <source>
        <dbReference type="Proteomes" id="UP000092698"/>
    </source>
</evidence>
<dbReference type="InterPro" id="IPR001296">
    <property type="entry name" value="Glyco_trans_1"/>
</dbReference>
<dbReference type="Gene3D" id="3.40.50.2000">
    <property type="entry name" value="Glycogen Phosphorylase B"/>
    <property type="match status" value="2"/>
</dbReference>
<dbReference type="PANTHER" id="PTHR12526:SF510">
    <property type="entry name" value="D-INOSITOL 3-PHOSPHATE GLYCOSYLTRANSFERASE"/>
    <property type="match status" value="1"/>
</dbReference>
<dbReference type="RefSeq" id="WP_067787002.1">
    <property type="nucleotide sequence ID" value="NZ_CP016545.1"/>
</dbReference>
<proteinExistence type="predicted"/>
<keyword evidence="5" id="KW-1185">Reference proteome</keyword>
<dbReference type="Pfam" id="PF00534">
    <property type="entry name" value="Glycos_transf_1"/>
    <property type="match status" value="1"/>
</dbReference>
<dbReference type="SUPFAM" id="SSF53756">
    <property type="entry name" value="UDP-Glycosyltransferase/glycogen phosphorylase"/>
    <property type="match status" value="1"/>
</dbReference>
<dbReference type="EC" id="2.4.-.-" evidence="4"/>
<dbReference type="PANTHER" id="PTHR12526">
    <property type="entry name" value="GLYCOSYLTRANSFERASE"/>
    <property type="match status" value="1"/>
</dbReference>
<dbReference type="AlphaFoldDB" id="A0A1C7D8L5"/>
<accession>A0A1C7D8L5</accession>
<dbReference type="Proteomes" id="UP000092698">
    <property type="component" value="Chromosome"/>
</dbReference>
<evidence type="ECO:0000313" key="4">
    <source>
        <dbReference type="EMBL" id="ANU07633.1"/>
    </source>
</evidence>
<keyword evidence="1 4" id="KW-0328">Glycosyltransferase</keyword>
<protein>
    <submittedName>
        <fullName evidence="4">Lipopolysaccharide core biosynthesis protein RfaG</fullName>
        <ecNumber evidence="4">2.4.-.-</ecNumber>
    </submittedName>
</protein>
<evidence type="ECO:0000259" key="3">
    <source>
        <dbReference type="Pfam" id="PF00534"/>
    </source>
</evidence>
<dbReference type="PATRIC" id="fig|645517.4.peg.1319"/>